<evidence type="ECO:0000313" key="6">
    <source>
        <dbReference type="EMBL" id="CAF1004444.1"/>
    </source>
</evidence>
<feature type="region of interest" description="Disordered" evidence="4">
    <location>
        <begin position="766"/>
        <end position="806"/>
    </location>
</feature>
<feature type="region of interest" description="Disordered" evidence="4">
    <location>
        <begin position="395"/>
        <end position="503"/>
    </location>
</feature>
<dbReference type="Pfam" id="PF01388">
    <property type="entry name" value="ARID"/>
    <property type="match status" value="1"/>
</dbReference>
<feature type="compositionally biased region" description="Polar residues" evidence="4">
    <location>
        <begin position="494"/>
        <end position="503"/>
    </location>
</feature>
<feature type="region of interest" description="Disordered" evidence="4">
    <location>
        <begin position="571"/>
        <end position="648"/>
    </location>
</feature>
<dbReference type="InterPro" id="IPR021906">
    <property type="entry name" value="BAF250/Osa"/>
</dbReference>
<comment type="subcellular location">
    <subcellularLocation>
        <location evidence="1">Nucleus</location>
    </subcellularLocation>
</comment>
<dbReference type="EMBL" id="CAJOBC010003284">
    <property type="protein sequence ID" value="CAF3775791.1"/>
    <property type="molecule type" value="Genomic_DNA"/>
</dbReference>
<gene>
    <name evidence="6" type="ORF">GPM918_LOCUS13933</name>
    <name evidence="7" type="ORF">SRO942_LOCUS13933</name>
</gene>
<feature type="region of interest" description="Disordered" evidence="4">
    <location>
        <begin position="279"/>
        <end position="367"/>
    </location>
</feature>
<feature type="compositionally biased region" description="Polar residues" evidence="4">
    <location>
        <begin position="1463"/>
        <end position="1473"/>
    </location>
</feature>
<dbReference type="Proteomes" id="UP000663829">
    <property type="component" value="Unassembled WGS sequence"/>
</dbReference>
<dbReference type="PANTHER" id="PTHR12656">
    <property type="entry name" value="BRG-1 ASSOCIATED FACTOR 250 BAF250"/>
    <property type="match status" value="1"/>
</dbReference>
<reference evidence="6" key="1">
    <citation type="submission" date="2021-02" db="EMBL/GenBank/DDBJ databases">
        <authorList>
            <person name="Nowell W R."/>
        </authorList>
    </citation>
    <scope>NUCLEOTIDE SEQUENCE</scope>
</reference>
<dbReference type="GO" id="GO:0071565">
    <property type="term" value="C:nBAF complex"/>
    <property type="evidence" value="ECO:0007669"/>
    <property type="project" value="TreeGrafter"/>
</dbReference>
<feature type="compositionally biased region" description="Polar residues" evidence="4">
    <location>
        <begin position="279"/>
        <end position="297"/>
    </location>
</feature>
<dbReference type="PANTHER" id="PTHR12656:SF5">
    <property type="entry name" value="TRITHORAX GROUP PROTEIN OSA"/>
    <property type="match status" value="1"/>
</dbReference>
<accession>A0A814H4T7</accession>
<protein>
    <recommendedName>
        <fullName evidence="5">ARID domain-containing protein</fullName>
    </recommendedName>
</protein>
<name>A0A814H4T7_9BILA</name>
<dbReference type="InterPro" id="IPR036431">
    <property type="entry name" value="ARID_dom_sf"/>
</dbReference>
<feature type="compositionally biased region" description="Polar residues" evidence="4">
    <location>
        <begin position="397"/>
        <end position="449"/>
    </location>
</feature>
<feature type="compositionally biased region" description="Low complexity" evidence="4">
    <location>
        <begin position="994"/>
        <end position="1015"/>
    </location>
</feature>
<dbReference type="GO" id="GO:0045893">
    <property type="term" value="P:positive regulation of DNA-templated transcription"/>
    <property type="evidence" value="ECO:0007669"/>
    <property type="project" value="TreeGrafter"/>
</dbReference>
<dbReference type="GO" id="GO:0005654">
    <property type="term" value="C:nucleoplasm"/>
    <property type="evidence" value="ECO:0007669"/>
    <property type="project" value="TreeGrafter"/>
</dbReference>
<dbReference type="Proteomes" id="UP000681722">
    <property type="component" value="Unassembled WGS sequence"/>
</dbReference>
<dbReference type="InterPro" id="IPR033388">
    <property type="entry name" value="BAF250_C"/>
</dbReference>
<feature type="region of interest" description="Disordered" evidence="4">
    <location>
        <begin position="897"/>
        <end position="1015"/>
    </location>
</feature>
<dbReference type="GO" id="GO:0031491">
    <property type="term" value="F:nucleosome binding"/>
    <property type="evidence" value="ECO:0007669"/>
    <property type="project" value="TreeGrafter"/>
</dbReference>
<dbReference type="SUPFAM" id="SSF46774">
    <property type="entry name" value="ARID-like"/>
    <property type="match status" value="1"/>
</dbReference>
<comment type="caution">
    <text evidence="6">The sequence shown here is derived from an EMBL/GenBank/DDBJ whole genome shotgun (WGS) entry which is preliminary data.</text>
</comment>
<keyword evidence="2" id="KW-0597">Phosphoprotein</keyword>
<evidence type="ECO:0000256" key="4">
    <source>
        <dbReference type="SAM" id="MobiDB-lite"/>
    </source>
</evidence>
<dbReference type="GO" id="GO:0006338">
    <property type="term" value="P:chromatin remodeling"/>
    <property type="evidence" value="ECO:0007669"/>
    <property type="project" value="InterPro"/>
</dbReference>
<dbReference type="EMBL" id="CAJNOQ010003284">
    <property type="protein sequence ID" value="CAF1004444.1"/>
    <property type="molecule type" value="Genomic_DNA"/>
</dbReference>
<sequence length="1973" mass="220170">MRTEQNNPQMTAADYNAQSQHVYQQQQMNFYGDPRNMVNTNGGRSNSQQIMNPIMYNGPQSRLSNMYLQSSVYPMTPGLNSPYNDIDRYTTKDKDPRSSSSSTAATTTLTSSSSTTNITATSNLTNSDQSAMTKEDLGSQNEKNATNDCENRSHSASISSGHNVMSLPQSPSSHQMPNENIQQQQQQQQLSSMGGSGYNQMMPPPSHIKSGQMNYHMPYNQGDPSANMYAVRGASGGQPVGYAPGYMSNPYGAAMVPSNNQPRSATNMTNYRPYMMNMPYTNGPSMQNGLVPTNNSPSQMKQMMSTTPQQQSQTSLRGQNQLSPNRSQRSSSTSNTNNPNSQQTPPPASTPSSSSQQRYMSPNSSYNPYSTLTANHIVNGPYSNTNQKTFVRDNLISAGNNNPNGYPSSAQWPQQGLNSNSFGQSRSESLTPSLASSTGDSDANSSNTLFPGGNPQLHHHHQQQQQPYNTNSALTNGPTNPNMNNSNYPYSTNDNNYLNTFSGDSNNYDSANYNYSMNLYAQSQQQQNLNDTSSFRPPSHAAGVPNEDSTTTGNYHRKLSEAQLAPHAGANMISTSQSNPPFSSASSNNNNNNNGPKSPGAASMSSYQPDDLDSSNSSWSESPQPSTDAKQNRRKLSSGSTQSTPAEVFSRLRELSDEPERHLFVDRLQKLWEEHHVVCRNLPSISKQTIDLYKLYLLVKEQNGFQEVAKNKHWREIASKLNIINSSSAAFNVKQKYVALKLFHYECRYDRNGIDPGPILLELEKTSSKKGVKGPRKQDNGSGSGSGSGSNDMKPMLQQQPTMPLDPYGNVTNNPLAAMRGYCPPQMMPLSMMNPSSNPNNYRPMMMQYGMNAPPSTPQTGIPTSNDMMMNQFIQDPGGGSGVMPSYNEMDMSLYQQQQRQMMPSTNYPKTLPYPNSVHRPSSTQSPMYTNPPSSPYSNTKPPPVQQQQSTNQQDNNNATYNPQSTCPSTQTHYSYPSQTMTSSYPSSTDRLYPSRTTLSPHTSTTQPPSTLSSFPMGGMPVQNPNESYSSVNNNPTNVMNDTTAKKPNDMLEPFTIARDSSSNGLCYFDFIDEPVILTQASNSGRSSPSKCQDPKINKLLMNQLRPSTTALSSQSTTSLSQSVPPSSSSSLITSNISTVNTKPSVSVVAAVAAAAHVHTPTTVPTTMSKDVLFPPDSVEATTIVTKGKRKKLTSKDITPVDPWKLLMSLRGGLLAETTWALDTINVMLCDEQTNTYFRLKQMPGLLQVIYDIYLKCLQQLFDEFRMPSIKTRKVRTSSLDSKTAEQTGVKVNGVPSPNDLNCSSHLTCTTIKKERQRDDILYRVESNYLMKYHRLKSKALLEQTVTYEQIHDYNGNEKKTPLDVLELYDADELSYIRTHFDPLRIDDSYYERLYYSYSKSPNNIVSMEDHSTCISESMNASSITNTGEEQQKSKKLSPSRTKIKGRRHLSSNHVYKPRKKSVSATDQLNEEISTNSSVSDSNNNEFFRRHKRKYDPDEHHANELYAGSCLVNNKVESKITNITSPLYLDSCNQYDESLFYLHSQSYDQICSRCICVSSIIRNLSFISGNDLEYCKSKTLIHLLARLLLLRHGNGSRTTCTSQLSVPHSSSTASSCFAILTVTQSDNCQTNGRRRRHSLSSITKLKQSSSTDNVEGDDEEKFTDISDDHLSERWKTSNFYWLECVQNIRENTLVTLANLAGVIELNIYDNDVLHTLIDGLLHWATCYSGDAIDPLPCQVSSSINTTTNYDNRNYLSAQRLSIEILSKMSVHEMNMDFILATPPFYRIVSLFHVLTDWLIVDDSFYPTAYHPHHHYLMQTNHYQYRQQRGLERQQHTQREFSVVLLNALVKCDTLASSVLAKIPCTISLLINFIEDYEQKTSELMQRFGVDYIARLTQQQQQHQNNPTVDSILFTTVDMLKRCANCLLTIASYNGNVNIMKRYEDRLLNLSISHVIDTNVGKILTEVLHYCTSS</sequence>
<feature type="compositionally biased region" description="Low complexity" evidence="4">
    <location>
        <begin position="614"/>
        <end position="628"/>
    </location>
</feature>
<dbReference type="OrthoDB" id="8709537at2759"/>
<dbReference type="GO" id="GO:0035060">
    <property type="term" value="C:brahma complex"/>
    <property type="evidence" value="ECO:0007669"/>
    <property type="project" value="InterPro"/>
</dbReference>
<feature type="compositionally biased region" description="Polar residues" evidence="4">
    <location>
        <begin position="128"/>
        <end position="181"/>
    </location>
</feature>
<evidence type="ECO:0000256" key="3">
    <source>
        <dbReference type="ARBA" id="ARBA00023242"/>
    </source>
</evidence>
<feature type="compositionally biased region" description="Polar residues" evidence="4">
    <location>
        <begin position="897"/>
        <end position="909"/>
    </location>
</feature>
<proteinExistence type="predicted"/>
<feature type="compositionally biased region" description="Polar residues" evidence="4">
    <location>
        <begin position="959"/>
        <end position="990"/>
    </location>
</feature>
<evidence type="ECO:0000256" key="1">
    <source>
        <dbReference type="ARBA" id="ARBA00004123"/>
    </source>
</evidence>
<dbReference type="PROSITE" id="PS51011">
    <property type="entry name" value="ARID"/>
    <property type="match status" value="1"/>
</dbReference>
<feature type="region of interest" description="Disordered" evidence="4">
    <location>
        <begin position="1422"/>
        <end position="1485"/>
    </location>
</feature>
<feature type="compositionally biased region" description="Low complexity" evidence="4">
    <location>
        <begin position="475"/>
        <end position="493"/>
    </location>
</feature>
<feature type="domain" description="ARID" evidence="5">
    <location>
        <begin position="658"/>
        <end position="750"/>
    </location>
</feature>
<keyword evidence="3" id="KW-0539">Nucleus</keyword>
<dbReference type="GO" id="GO:0016514">
    <property type="term" value="C:SWI/SNF complex"/>
    <property type="evidence" value="ECO:0007669"/>
    <property type="project" value="InterPro"/>
</dbReference>
<feature type="compositionally biased region" description="Low complexity" evidence="4">
    <location>
        <begin position="574"/>
        <end position="599"/>
    </location>
</feature>
<dbReference type="InterPro" id="IPR001606">
    <property type="entry name" value="ARID_dom"/>
</dbReference>
<feature type="compositionally biased region" description="Low complexity" evidence="4">
    <location>
        <begin position="1474"/>
        <end position="1485"/>
    </location>
</feature>
<dbReference type="GO" id="GO:0003677">
    <property type="term" value="F:DNA binding"/>
    <property type="evidence" value="ECO:0007669"/>
    <property type="project" value="InterPro"/>
</dbReference>
<feature type="region of interest" description="Disordered" evidence="4">
    <location>
        <begin position="76"/>
        <end position="215"/>
    </location>
</feature>
<feature type="compositionally biased region" description="Low complexity" evidence="4">
    <location>
        <begin position="98"/>
        <end position="127"/>
    </location>
</feature>
<feature type="compositionally biased region" description="Low complexity" evidence="4">
    <location>
        <begin position="298"/>
        <end position="343"/>
    </location>
</feature>
<feature type="compositionally biased region" description="Basic residues" evidence="4">
    <location>
        <begin position="1434"/>
        <end position="1462"/>
    </location>
</feature>
<evidence type="ECO:0000313" key="8">
    <source>
        <dbReference type="Proteomes" id="UP000663829"/>
    </source>
</evidence>
<feature type="compositionally biased region" description="Polar residues" evidence="4">
    <location>
        <begin position="523"/>
        <end position="536"/>
    </location>
</feature>
<keyword evidence="8" id="KW-1185">Reference proteome</keyword>
<dbReference type="Gene3D" id="1.10.150.60">
    <property type="entry name" value="ARID DNA-binding domain"/>
    <property type="match status" value="1"/>
</dbReference>
<dbReference type="SMART" id="SM01014">
    <property type="entry name" value="ARID"/>
    <property type="match status" value="1"/>
</dbReference>
<feature type="compositionally biased region" description="Polar residues" evidence="4">
    <location>
        <begin position="919"/>
        <end position="940"/>
    </location>
</feature>
<feature type="compositionally biased region" description="Basic and acidic residues" evidence="4">
    <location>
        <begin position="85"/>
        <end position="97"/>
    </location>
</feature>
<feature type="region of interest" description="Disordered" evidence="4">
    <location>
        <begin position="523"/>
        <end position="553"/>
    </location>
</feature>
<feature type="compositionally biased region" description="Low complexity" evidence="4">
    <location>
        <begin position="946"/>
        <end position="958"/>
    </location>
</feature>
<dbReference type="SMART" id="SM00501">
    <property type="entry name" value="BRIGHT"/>
    <property type="match status" value="1"/>
</dbReference>
<dbReference type="GO" id="GO:0006357">
    <property type="term" value="P:regulation of transcription by RNA polymerase II"/>
    <property type="evidence" value="ECO:0007669"/>
    <property type="project" value="TreeGrafter"/>
</dbReference>
<feature type="region of interest" description="Disordered" evidence="4">
    <location>
        <begin position="1108"/>
        <end position="1132"/>
    </location>
</feature>
<evidence type="ECO:0000313" key="7">
    <source>
        <dbReference type="EMBL" id="CAF3775791.1"/>
    </source>
</evidence>
<dbReference type="Pfam" id="PF12031">
    <property type="entry name" value="BAF250_C"/>
    <property type="match status" value="2"/>
</dbReference>
<evidence type="ECO:0000259" key="5">
    <source>
        <dbReference type="PROSITE" id="PS51011"/>
    </source>
</evidence>
<evidence type="ECO:0000256" key="2">
    <source>
        <dbReference type="ARBA" id="ARBA00022553"/>
    </source>
</evidence>
<organism evidence="6 8">
    <name type="scientific">Didymodactylos carnosus</name>
    <dbReference type="NCBI Taxonomy" id="1234261"/>
    <lineage>
        <taxon>Eukaryota</taxon>
        <taxon>Metazoa</taxon>
        <taxon>Spiralia</taxon>
        <taxon>Gnathifera</taxon>
        <taxon>Rotifera</taxon>
        <taxon>Eurotatoria</taxon>
        <taxon>Bdelloidea</taxon>
        <taxon>Philodinida</taxon>
        <taxon>Philodinidae</taxon>
        <taxon>Didymodactylos</taxon>
    </lineage>
</organism>
<feature type="compositionally biased region" description="Low complexity" evidence="4">
    <location>
        <begin position="350"/>
        <end position="367"/>
    </location>
</feature>